<proteinExistence type="predicted"/>
<organism evidence="2 3">
    <name type="scientific">Nocardiopsis rhodophaea</name>
    <dbReference type="NCBI Taxonomy" id="280238"/>
    <lineage>
        <taxon>Bacteria</taxon>
        <taxon>Bacillati</taxon>
        <taxon>Actinomycetota</taxon>
        <taxon>Actinomycetes</taxon>
        <taxon>Streptosporangiales</taxon>
        <taxon>Nocardiopsidaceae</taxon>
        <taxon>Nocardiopsis</taxon>
    </lineage>
</organism>
<keyword evidence="3" id="KW-1185">Reference proteome</keyword>
<reference evidence="2 3" key="1">
    <citation type="journal article" date="2019" name="Int. J. Syst. Evol. Microbiol.">
        <title>The Global Catalogue of Microorganisms (GCM) 10K type strain sequencing project: providing services to taxonomists for standard genome sequencing and annotation.</title>
        <authorList>
            <consortium name="The Broad Institute Genomics Platform"/>
            <consortium name="The Broad Institute Genome Sequencing Center for Infectious Disease"/>
            <person name="Wu L."/>
            <person name="Ma J."/>
        </authorList>
    </citation>
    <scope>NUCLEOTIDE SEQUENCE [LARGE SCALE GENOMIC DNA]</scope>
    <source>
        <strain evidence="2 3">JCM 15313</strain>
    </source>
</reference>
<feature type="chain" id="PRO_5046334497" description="Peptidase inhibitor family I36" evidence="1">
    <location>
        <begin position="27"/>
        <end position="128"/>
    </location>
</feature>
<name>A0ABN2S5U9_9ACTN</name>
<feature type="signal peptide" evidence="1">
    <location>
        <begin position="1"/>
        <end position="26"/>
    </location>
</feature>
<comment type="caution">
    <text evidence="2">The sequence shown here is derived from an EMBL/GenBank/DDBJ whole genome shotgun (WGS) entry which is preliminary data.</text>
</comment>
<keyword evidence="1" id="KW-0732">Signal</keyword>
<evidence type="ECO:0000313" key="2">
    <source>
        <dbReference type="EMBL" id="GAA1980862.1"/>
    </source>
</evidence>
<evidence type="ECO:0008006" key="4">
    <source>
        <dbReference type="Google" id="ProtNLM"/>
    </source>
</evidence>
<dbReference type="Gene3D" id="2.60.20.10">
    <property type="entry name" value="Crystallins"/>
    <property type="match status" value="1"/>
</dbReference>
<dbReference type="Pfam" id="PF03995">
    <property type="entry name" value="Inhibitor_I36"/>
    <property type="match status" value="1"/>
</dbReference>
<dbReference type="SUPFAM" id="SSF49695">
    <property type="entry name" value="gamma-Crystallin-like"/>
    <property type="match status" value="1"/>
</dbReference>
<protein>
    <recommendedName>
        <fullName evidence="4">Peptidase inhibitor family I36</fullName>
    </recommendedName>
</protein>
<evidence type="ECO:0000256" key="1">
    <source>
        <dbReference type="SAM" id="SignalP"/>
    </source>
</evidence>
<accession>A0ABN2S5U9</accession>
<dbReference type="InterPro" id="IPR011024">
    <property type="entry name" value="G_crystallin-like"/>
</dbReference>
<dbReference type="EMBL" id="BAAAPC010000001">
    <property type="protein sequence ID" value="GAA1980862.1"/>
    <property type="molecule type" value="Genomic_DNA"/>
</dbReference>
<dbReference type="Proteomes" id="UP001501585">
    <property type="component" value="Unassembled WGS sequence"/>
</dbReference>
<gene>
    <name evidence="2" type="ORF">GCM10009799_02420</name>
</gene>
<sequence>MKRGFGKALAAGLFAAAAVAVLPAGAASAAVAPSPLQCSGERLCMYSHANYDGVFAAFSYSEPDVRPFGISKMASSIINNTDHAWCAYSRADYTGERREIPARTAIRDLSSPFWKFNDRIQSVEPGAC</sequence>
<evidence type="ECO:0000313" key="3">
    <source>
        <dbReference type="Proteomes" id="UP001501585"/>
    </source>
</evidence>
<dbReference type="RefSeq" id="WP_344159552.1">
    <property type="nucleotide sequence ID" value="NZ_BAAAPC010000001.1"/>
</dbReference>